<evidence type="ECO:0000256" key="5">
    <source>
        <dbReference type="ARBA" id="ARBA00022692"/>
    </source>
</evidence>
<evidence type="ECO:0000256" key="8">
    <source>
        <dbReference type="ARBA" id="ARBA00023114"/>
    </source>
</evidence>
<evidence type="ECO:0000256" key="1">
    <source>
        <dbReference type="ARBA" id="ARBA00004571"/>
    </source>
</evidence>
<proteinExistence type="predicted"/>
<evidence type="ECO:0000313" key="14">
    <source>
        <dbReference type="EMBL" id="MDD0838610.1"/>
    </source>
</evidence>
<comment type="subunit">
    <text evidence="2">Homotrimer.</text>
</comment>
<feature type="domain" description="Porin" evidence="13">
    <location>
        <begin position="11"/>
        <end position="358"/>
    </location>
</feature>
<gene>
    <name evidence="14" type="ORF">PSQ40_08505</name>
</gene>
<feature type="compositionally biased region" description="Low complexity" evidence="11">
    <location>
        <begin position="362"/>
        <end position="379"/>
    </location>
</feature>
<keyword evidence="5" id="KW-0812">Transmembrane</keyword>
<evidence type="ECO:0000256" key="4">
    <source>
        <dbReference type="ARBA" id="ARBA00022452"/>
    </source>
</evidence>
<dbReference type="PANTHER" id="PTHR34501:SF9">
    <property type="entry name" value="MAJOR OUTER MEMBRANE PROTEIN P.IA"/>
    <property type="match status" value="1"/>
</dbReference>
<feature type="region of interest" description="Disordered" evidence="11">
    <location>
        <begin position="88"/>
        <end position="112"/>
    </location>
</feature>
<keyword evidence="8" id="KW-0626">Porin</keyword>
<organism evidence="14 15">
    <name type="scientific">Curvibacter cyanobacteriorum</name>
    <dbReference type="NCBI Taxonomy" id="3026422"/>
    <lineage>
        <taxon>Bacteria</taxon>
        <taxon>Pseudomonadati</taxon>
        <taxon>Pseudomonadota</taxon>
        <taxon>Betaproteobacteria</taxon>
        <taxon>Burkholderiales</taxon>
        <taxon>Comamonadaceae</taxon>
        <taxon>Curvibacter</taxon>
    </lineage>
</organism>
<evidence type="ECO:0000259" key="13">
    <source>
        <dbReference type="Pfam" id="PF13609"/>
    </source>
</evidence>
<dbReference type="InterPro" id="IPR033900">
    <property type="entry name" value="Gram_neg_porin_domain"/>
</dbReference>
<feature type="signal peptide" evidence="12">
    <location>
        <begin position="1"/>
        <end position="21"/>
    </location>
</feature>
<keyword evidence="10" id="KW-0998">Cell outer membrane</keyword>
<evidence type="ECO:0000256" key="2">
    <source>
        <dbReference type="ARBA" id="ARBA00011233"/>
    </source>
</evidence>
<evidence type="ECO:0000256" key="10">
    <source>
        <dbReference type="ARBA" id="ARBA00023237"/>
    </source>
</evidence>
<dbReference type="PANTHER" id="PTHR34501">
    <property type="entry name" value="PROTEIN YDDL-RELATED"/>
    <property type="match status" value="1"/>
</dbReference>
<evidence type="ECO:0000313" key="15">
    <source>
        <dbReference type="Proteomes" id="UP001528673"/>
    </source>
</evidence>
<sequence>MVWPPCLRPLALAALSPLVGAQALPPPQVTVFGVIDLSRETVQTRSGRSTGLSPSGNSSSSLGWRGSENLGAGLSVLIWLEGSVDPSNGSGASGSASHNQALDTPPGPFILNRRTTLSLKDGSGELRLGRDDTPSWKNYGTLDPFNGNGVGAMLPGYTGDAAASTFSRASNAVSYFLPAAATGWYGQAMVASGNQASQATQNGVDTSRNGRYAGARLGFKLPYTDWVLATGRTRYAALTQTLGSNALAGGGTQGGAPVLAGTFIDRSLGVTQQFEGGTFTALLSRQTLQDVGQPGQQQSTRGWGVGLQLPSGRYHLLASLSAVRLDGAQARKWALGAVYDLSQRSALYFSWARLRNTGGASMAASSNSSSGLPAASGPGNVNGPSTGWDLGLRLSF</sequence>
<evidence type="ECO:0000256" key="12">
    <source>
        <dbReference type="SAM" id="SignalP"/>
    </source>
</evidence>
<accession>A0ABT5MXI1</accession>
<evidence type="ECO:0000256" key="7">
    <source>
        <dbReference type="ARBA" id="ARBA00023065"/>
    </source>
</evidence>
<feature type="region of interest" description="Disordered" evidence="11">
    <location>
        <begin position="43"/>
        <end position="64"/>
    </location>
</feature>
<dbReference type="Pfam" id="PF13609">
    <property type="entry name" value="Porin_4"/>
    <property type="match status" value="1"/>
</dbReference>
<evidence type="ECO:0000256" key="11">
    <source>
        <dbReference type="SAM" id="MobiDB-lite"/>
    </source>
</evidence>
<feature type="region of interest" description="Disordered" evidence="11">
    <location>
        <begin position="362"/>
        <end position="383"/>
    </location>
</feature>
<feature type="chain" id="PRO_5045289097" evidence="12">
    <location>
        <begin position="22"/>
        <end position="396"/>
    </location>
</feature>
<dbReference type="InterPro" id="IPR023614">
    <property type="entry name" value="Porin_dom_sf"/>
</dbReference>
<dbReference type="Gene3D" id="2.40.160.10">
    <property type="entry name" value="Porin"/>
    <property type="match status" value="1"/>
</dbReference>
<keyword evidence="9" id="KW-0472">Membrane</keyword>
<keyword evidence="7" id="KW-0406">Ion transport</keyword>
<keyword evidence="15" id="KW-1185">Reference proteome</keyword>
<dbReference type="CDD" id="cd00342">
    <property type="entry name" value="gram_neg_porins"/>
    <property type="match status" value="1"/>
</dbReference>
<comment type="caution">
    <text evidence="14">The sequence shown here is derived from an EMBL/GenBank/DDBJ whole genome shotgun (WGS) entry which is preliminary data.</text>
</comment>
<dbReference type="Proteomes" id="UP001528673">
    <property type="component" value="Unassembled WGS sequence"/>
</dbReference>
<dbReference type="InterPro" id="IPR050298">
    <property type="entry name" value="Gram-neg_bact_OMP"/>
</dbReference>
<keyword evidence="4" id="KW-1134">Transmembrane beta strand</keyword>
<feature type="compositionally biased region" description="Low complexity" evidence="11">
    <location>
        <begin position="88"/>
        <end position="97"/>
    </location>
</feature>
<keyword evidence="6 12" id="KW-0732">Signal</keyword>
<dbReference type="RefSeq" id="WP_273950586.1">
    <property type="nucleotide sequence ID" value="NZ_JAQSIP010000003.1"/>
</dbReference>
<evidence type="ECO:0000256" key="9">
    <source>
        <dbReference type="ARBA" id="ARBA00023136"/>
    </source>
</evidence>
<protein>
    <submittedName>
        <fullName evidence="14">Porin</fullName>
    </submittedName>
</protein>
<comment type="subcellular location">
    <subcellularLocation>
        <location evidence="1">Cell outer membrane</location>
        <topology evidence="1">Multi-pass membrane protein</topology>
    </subcellularLocation>
</comment>
<keyword evidence="3" id="KW-0813">Transport</keyword>
<name>A0ABT5MXI1_9BURK</name>
<evidence type="ECO:0000256" key="3">
    <source>
        <dbReference type="ARBA" id="ARBA00022448"/>
    </source>
</evidence>
<reference evidence="14 15" key="1">
    <citation type="submission" date="2023-02" db="EMBL/GenBank/DDBJ databases">
        <title>Bacterial whole genomic sequence of Curvibacter sp. HBC61.</title>
        <authorList>
            <person name="Le V."/>
            <person name="Ko S.-R."/>
            <person name="Ahn C.-Y."/>
            <person name="Oh H.-M."/>
        </authorList>
    </citation>
    <scope>NUCLEOTIDE SEQUENCE [LARGE SCALE GENOMIC DNA]</scope>
    <source>
        <strain evidence="14 15">HBC61</strain>
    </source>
</reference>
<evidence type="ECO:0000256" key="6">
    <source>
        <dbReference type="ARBA" id="ARBA00022729"/>
    </source>
</evidence>
<dbReference type="EMBL" id="JAQSIP010000003">
    <property type="protein sequence ID" value="MDD0838610.1"/>
    <property type="molecule type" value="Genomic_DNA"/>
</dbReference>
<dbReference type="SUPFAM" id="SSF56935">
    <property type="entry name" value="Porins"/>
    <property type="match status" value="1"/>
</dbReference>
<feature type="compositionally biased region" description="Low complexity" evidence="11">
    <location>
        <begin position="49"/>
        <end position="64"/>
    </location>
</feature>